<gene>
    <name evidence="2" type="ORF">HNR36_002673</name>
</gene>
<dbReference type="EMBL" id="JACHGZ010000044">
    <property type="protein sequence ID" value="MBB5150273.1"/>
    <property type="molecule type" value="Genomic_DNA"/>
</dbReference>
<feature type="domain" description="Helix-turn-helix" evidence="1">
    <location>
        <begin position="7"/>
        <end position="50"/>
    </location>
</feature>
<evidence type="ECO:0000313" key="2">
    <source>
        <dbReference type="EMBL" id="MBB5150273.1"/>
    </source>
</evidence>
<dbReference type="InterPro" id="IPR041657">
    <property type="entry name" value="HTH_17"/>
</dbReference>
<sequence length="64" mass="7453">MNDLPELLTPKQVADFLMLDVTTVYKYLKRGLIEHFRVGQKKIMIPRQAVYNFINLNNGGNENE</sequence>
<dbReference type="AlphaFoldDB" id="A0A840PWJ4"/>
<protein>
    <submittedName>
        <fullName evidence="2">Excisionase family DNA binding protein</fullName>
    </submittedName>
</protein>
<name>A0A840PWJ4_URETH</name>
<proteinExistence type="predicted"/>
<reference evidence="2 3" key="1">
    <citation type="submission" date="2020-08" db="EMBL/GenBank/DDBJ databases">
        <title>Genomic Encyclopedia of Type Strains, Phase IV (KMG-IV): sequencing the most valuable type-strain genomes for metagenomic binning, comparative biology and taxonomic classification.</title>
        <authorList>
            <person name="Goeker M."/>
        </authorList>
    </citation>
    <scope>NUCLEOTIDE SEQUENCE [LARGE SCALE GENOMIC DNA]</scope>
    <source>
        <strain evidence="2 3">DSM 10633</strain>
    </source>
</reference>
<dbReference type="Proteomes" id="UP000557217">
    <property type="component" value="Unassembled WGS sequence"/>
</dbReference>
<dbReference type="NCBIfam" id="TIGR01764">
    <property type="entry name" value="excise"/>
    <property type="match status" value="1"/>
</dbReference>
<dbReference type="GO" id="GO:0003677">
    <property type="term" value="F:DNA binding"/>
    <property type="evidence" value="ECO:0007669"/>
    <property type="project" value="InterPro"/>
</dbReference>
<comment type="caution">
    <text evidence="2">The sequence shown here is derived from an EMBL/GenBank/DDBJ whole genome shotgun (WGS) entry which is preliminary data.</text>
</comment>
<evidence type="ECO:0000313" key="3">
    <source>
        <dbReference type="Proteomes" id="UP000557217"/>
    </source>
</evidence>
<dbReference type="RefSeq" id="WP_016839103.1">
    <property type="nucleotide sequence ID" value="NZ_JAAXPW010000041.1"/>
</dbReference>
<organism evidence="2 3">
    <name type="scientific">Ureibacillus thermosphaericus</name>
    <dbReference type="NCBI Taxonomy" id="51173"/>
    <lineage>
        <taxon>Bacteria</taxon>
        <taxon>Bacillati</taxon>
        <taxon>Bacillota</taxon>
        <taxon>Bacilli</taxon>
        <taxon>Bacillales</taxon>
        <taxon>Caryophanaceae</taxon>
        <taxon>Ureibacillus</taxon>
    </lineage>
</organism>
<dbReference type="InterPro" id="IPR010093">
    <property type="entry name" value="SinI_DNA-bd"/>
</dbReference>
<dbReference type="Pfam" id="PF12728">
    <property type="entry name" value="HTH_17"/>
    <property type="match status" value="1"/>
</dbReference>
<keyword evidence="3" id="KW-1185">Reference proteome</keyword>
<dbReference type="SUPFAM" id="SSF46955">
    <property type="entry name" value="Putative DNA-binding domain"/>
    <property type="match status" value="1"/>
</dbReference>
<accession>A0A840PWJ4</accession>
<dbReference type="InterPro" id="IPR009061">
    <property type="entry name" value="DNA-bd_dom_put_sf"/>
</dbReference>
<evidence type="ECO:0000259" key="1">
    <source>
        <dbReference type="Pfam" id="PF12728"/>
    </source>
</evidence>